<evidence type="ECO:0000256" key="1">
    <source>
        <dbReference type="ARBA" id="ARBA00001933"/>
    </source>
</evidence>
<evidence type="ECO:0000256" key="6">
    <source>
        <dbReference type="ARBA" id="ARBA00024016"/>
    </source>
</evidence>
<sequence length="209" mass="23310">MIIFNHSLFPSLSTKFQRLPPQFPHQFSTHLINKTSQRRLNLMSPDPSKHIPSKIAREAGDSIWVEFVTLATETKAGFTNDAIPALLSKHLQDVAKSPERIDNHQYTRGYGHQHLVNVLSQLYSQLLGVEINSQTDILITVGAYLSLYYAFIGWLNPGDEVIIFEPAYDSYVSQIKMAGAIPIPIVLELDTNATSSAGYVLNINAVKSK</sequence>
<keyword evidence="5" id="KW-0663">Pyridoxal phosphate</keyword>
<dbReference type="EC" id="2.6.1.7" evidence="2"/>
<evidence type="ECO:0000256" key="5">
    <source>
        <dbReference type="ARBA" id="ARBA00022898"/>
    </source>
</evidence>
<evidence type="ECO:0000256" key="3">
    <source>
        <dbReference type="ARBA" id="ARBA00022576"/>
    </source>
</evidence>
<evidence type="ECO:0000313" key="8">
    <source>
        <dbReference type="Proteomes" id="UP000887561"/>
    </source>
</evidence>
<dbReference type="InterPro" id="IPR015424">
    <property type="entry name" value="PyrdxlP-dep_Trfase"/>
</dbReference>
<dbReference type="WBParaSite" id="scaffold8305_cov204.g12940">
    <property type="protein sequence ID" value="scaffold8305_cov204.g12940"/>
    <property type="gene ID" value="scaffold8305_cov204.g12940"/>
</dbReference>
<keyword evidence="4" id="KW-0808">Transferase</keyword>
<dbReference type="AlphaFoldDB" id="A0A915N4R4"/>
<organism evidence="8 9">
    <name type="scientific">Meloidogyne javanica</name>
    <name type="common">Root-knot nematode worm</name>
    <dbReference type="NCBI Taxonomy" id="6303"/>
    <lineage>
        <taxon>Eukaryota</taxon>
        <taxon>Metazoa</taxon>
        <taxon>Ecdysozoa</taxon>
        <taxon>Nematoda</taxon>
        <taxon>Chromadorea</taxon>
        <taxon>Rhabditida</taxon>
        <taxon>Tylenchina</taxon>
        <taxon>Tylenchomorpha</taxon>
        <taxon>Tylenchoidea</taxon>
        <taxon>Meloidogynidae</taxon>
        <taxon>Meloidogyninae</taxon>
        <taxon>Meloidogyne</taxon>
        <taxon>Meloidogyne incognita group</taxon>
    </lineage>
</organism>
<proteinExistence type="predicted"/>
<dbReference type="Pfam" id="PF00155">
    <property type="entry name" value="Aminotran_1_2"/>
    <property type="match status" value="1"/>
</dbReference>
<comment type="pathway">
    <text evidence="6">Amino-acid degradation; L-kynurenine degradation; kynurenate from L-kynurenine: step 1/2.</text>
</comment>
<evidence type="ECO:0000256" key="2">
    <source>
        <dbReference type="ARBA" id="ARBA00012751"/>
    </source>
</evidence>
<dbReference type="GO" id="GO:0030170">
    <property type="term" value="F:pyridoxal phosphate binding"/>
    <property type="evidence" value="ECO:0007669"/>
    <property type="project" value="InterPro"/>
</dbReference>
<keyword evidence="8" id="KW-1185">Reference proteome</keyword>
<dbReference type="SUPFAM" id="SSF53383">
    <property type="entry name" value="PLP-dependent transferases"/>
    <property type="match status" value="1"/>
</dbReference>
<dbReference type="GO" id="GO:0005739">
    <property type="term" value="C:mitochondrion"/>
    <property type="evidence" value="ECO:0007669"/>
    <property type="project" value="TreeGrafter"/>
</dbReference>
<evidence type="ECO:0000313" key="9">
    <source>
        <dbReference type="WBParaSite" id="scaffold8305_cov204.g12940"/>
    </source>
</evidence>
<dbReference type="PANTHER" id="PTHR43807:SF20">
    <property type="entry name" value="FI04487P"/>
    <property type="match status" value="1"/>
</dbReference>
<dbReference type="InterPro" id="IPR004839">
    <property type="entry name" value="Aminotransferase_I/II_large"/>
</dbReference>
<reference evidence="9" key="1">
    <citation type="submission" date="2022-11" db="UniProtKB">
        <authorList>
            <consortium name="WormBaseParasite"/>
        </authorList>
    </citation>
    <scope>IDENTIFICATION</scope>
</reference>
<accession>A0A915N4R4</accession>
<feature type="domain" description="Aminotransferase class I/classII large" evidence="7">
    <location>
        <begin position="91"/>
        <end position="187"/>
    </location>
</feature>
<evidence type="ECO:0000259" key="7">
    <source>
        <dbReference type="Pfam" id="PF00155"/>
    </source>
</evidence>
<dbReference type="InterPro" id="IPR051326">
    <property type="entry name" value="Kynurenine-oxoglutarate_AT"/>
</dbReference>
<dbReference type="Gene3D" id="3.40.640.10">
    <property type="entry name" value="Type I PLP-dependent aspartate aminotransferase-like (Major domain)"/>
    <property type="match status" value="1"/>
</dbReference>
<comment type="cofactor">
    <cofactor evidence="1">
        <name>pyridoxal 5'-phosphate</name>
        <dbReference type="ChEBI" id="CHEBI:597326"/>
    </cofactor>
</comment>
<name>A0A915N4R4_MELJA</name>
<dbReference type="PANTHER" id="PTHR43807">
    <property type="entry name" value="FI04487P"/>
    <property type="match status" value="1"/>
</dbReference>
<protein>
    <recommendedName>
        <fullName evidence="2">kynurenine--oxoglutarate transaminase</fullName>
        <ecNumber evidence="2">2.6.1.7</ecNumber>
    </recommendedName>
</protein>
<dbReference type="InterPro" id="IPR015421">
    <property type="entry name" value="PyrdxlP-dep_Trfase_major"/>
</dbReference>
<evidence type="ECO:0000256" key="4">
    <source>
        <dbReference type="ARBA" id="ARBA00022679"/>
    </source>
</evidence>
<dbReference type="GO" id="GO:0016212">
    <property type="term" value="F:kynurenine-oxoglutarate transaminase activity"/>
    <property type="evidence" value="ECO:0007669"/>
    <property type="project" value="UniProtKB-EC"/>
</dbReference>
<keyword evidence="3" id="KW-0032">Aminotransferase</keyword>
<dbReference type="Proteomes" id="UP000887561">
    <property type="component" value="Unplaced"/>
</dbReference>